<dbReference type="Proteomes" id="UP000792457">
    <property type="component" value="Unassembled WGS sequence"/>
</dbReference>
<feature type="region of interest" description="Disordered" evidence="1">
    <location>
        <begin position="1"/>
        <end position="34"/>
    </location>
</feature>
<evidence type="ECO:0000313" key="2">
    <source>
        <dbReference type="EMBL" id="KAG8235236.1"/>
    </source>
</evidence>
<proteinExistence type="predicted"/>
<evidence type="ECO:0000313" key="3">
    <source>
        <dbReference type="Proteomes" id="UP000792457"/>
    </source>
</evidence>
<keyword evidence="3" id="KW-1185">Reference proteome</keyword>
<gene>
    <name evidence="2" type="ORF">J437_LFUL010386</name>
</gene>
<comment type="caution">
    <text evidence="2">The sequence shown here is derived from an EMBL/GenBank/DDBJ whole genome shotgun (WGS) entry which is preliminary data.</text>
</comment>
<dbReference type="AlphaFoldDB" id="A0A8K0P646"/>
<accession>A0A8K0P646</accession>
<reference evidence="2" key="2">
    <citation type="submission" date="2017-10" db="EMBL/GenBank/DDBJ databases">
        <title>Ladona fulva Genome sequencing and assembly.</title>
        <authorList>
            <person name="Murali S."/>
            <person name="Richards S."/>
            <person name="Bandaranaike D."/>
            <person name="Bellair M."/>
            <person name="Blankenburg K."/>
            <person name="Chao H."/>
            <person name="Dinh H."/>
            <person name="Doddapaneni H."/>
            <person name="Dugan-Rocha S."/>
            <person name="Elkadiri S."/>
            <person name="Gnanaolivu R."/>
            <person name="Hernandez B."/>
            <person name="Skinner E."/>
            <person name="Javaid M."/>
            <person name="Lee S."/>
            <person name="Li M."/>
            <person name="Ming W."/>
            <person name="Munidasa M."/>
            <person name="Muniz J."/>
            <person name="Nguyen L."/>
            <person name="Hughes D."/>
            <person name="Osuji N."/>
            <person name="Pu L.-L."/>
            <person name="Puazo M."/>
            <person name="Qu C."/>
            <person name="Quiroz J."/>
            <person name="Raj R."/>
            <person name="Weissenberger G."/>
            <person name="Xin Y."/>
            <person name="Zou X."/>
            <person name="Han Y."/>
            <person name="Worley K."/>
            <person name="Muzny D."/>
            <person name="Gibbs R."/>
        </authorList>
    </citation>
    <scope>NUCLEOTIDE SEQUENCE</scope>
    <source>
        <strain evidence="2">Sampled in the wild</strain>
    </source>
</reference>
<sequence>MAAEVADQFESRLHISKTTTSGRPGSPGTTTTTKTTLVTKTVGEDRVKSAKEKKEDVAILSSVIPGDESTRVGFRCALGDKCLQGNCREIAAGKRGVPMTRIFVVFAIYGKIVGQTLI</sequence>
<feature type="compositionally biased region" description="Low complexity" evidence="1">
    <location>
        <begin position="18"/>
        <end position="34"/>
    </location>
</feature>
<name>A0A8K0P646_LADFU</name>
<dbReference type="OrthoDB" id="274660at2759"/>
<protein>
    <submittedName>
        <fullName evidence="2">Uncharacterized protein</fullName>
    </submittedName>
</protein>
<reference evidence="2" key="1">
    <citation type="submission" date="2013-04" db="EMBL/GenBank/DDBJ databases">
        <authorList>
            <person name="Qu J."/>
            <person name="Murali S.C."/>
            <person name="Bandaranaike D."/>
            <person name="Bellair M."/>
            <person name="Blankenburg K."/>
            <person name="Chao H."/>
            <person name="Dinh H."/>
            <person name="Doddapaneni H."/>
            <person name="Downs B."/>
            <person name="Dugan-Rocha S."/>
            <person name="Elkadiri S."/>
            <person name="Gnanaolivu R.D."/>
            <person name="Hernandez B."/>
            <person name="Javaid M."/>
            <person name="Jayaseelan J.C."/>
            <person name="Lee S."/>
            <person name="Li M."/>
            <person name="Ming W."/>
            <person name="Munidasa M."/>
            <person name="Muniz J."/>
            <person name="Nguyen L."/>
            <person name="Ongeri F."/>
            <person name="Osuji N."/>
            <person name="Pu L.-L."/>
            <person name="Puazo M."/>
            <person name="Qu C."/>
            <person name="Quiroz J."/>
            <person name="Raj R."/>
            <person name="Weissenberger G."/>
            <person name="Xin Y."/>
            <person name="Zou X."/>
            <person name="Han Y."/>
            <person name="Richards S."/>
            <person name="Worley K."/>
            <person name="Muzny D."/>
            <person name="Gibbs R."/>
        </authorList>
    </citation>
    <scope>NUCLEOTIDE SEQUENCE</scope>
    <source>
        <strain evidence="2">Sampled in the wild</strain>
    </source>
</reference>
<evidence type="ECO:0000256" key="1">
    <source>
        <dbReference type="SAM" id="MobiDB-lite"/>
    </source>
</evidence>
<dbReference type="EMBL" id="KZ308892">
    <property type="protein sequence ID" value="KAG8235236.1"/>
    <property type="molecule type" value="Genomic_DNA"/>
</dbReference>
<organism evidence="2 3">
    <name type="scientific">Ladona fulva</name>
    <name type="common">Scarce chaser dragonfly</name>
    <name type="synonym">Libellula fulva</name>
    <dbReference type="NCBI Taxonomy" id="123851"/>
    <lineage>
        <taxon>Eukaryota</taxon>
        <taxon>Metazoa</taxon>
        <taxon>Ecdysozoa</taxon>
        <taxon>Arthropoda</taxon>
        <taxon>Hexapoda</taxon>
        <taxon>Insecta</taxon>
        <taxon>Pterygota</taxon>
        <taxon>Palaeoptera</taxon>
        <taxon>Odonata</taxon>
        <taxon>Epiprocta</taxon>
        <taxon>Anisoptera</taxon>
        <taxon>Libelluloidea</taxon>
        <taxon>Libellulidae</taxon>
        <taxon>Ladona</taxon>
    </lineage>
</organism>